<name>A0A175W454_9PEZI</name>
<dbReference type="AlphaFoldDB" id="A0A175W454"/>
<proteinExistence type="predicted"/>
<organism evidence="1 2">
    <name type="scientific">Madurella mycetomatis</name>
    <dbReference type="NCBI Taxonomy" id="100816"/>
    <lineage>
        <taxon>Eukaryota</taxon>
        <taxon>Fungi</taxon>
        <taxon>Dikarya</taxon>
        <taxon>Ascomycota</taxon>
        <taxon>Pezizomycotina</taxon>
        <taxon>Sordariomycetes</taxon>
        <taxon>Sordariomycetidae</taxon>
        <taxon>Sordariales</taxon>
        <taxon>Sordariales incertae sedis</taxon>
        <taxon>Madurella</taxon>
    </lineage>
</organism>
<keyword evidence="2" id="KW-1185">Reference proteome</keyword>
<dbReference type="EMBL" id="LCTW02000118">
    <property type="protein sequence ID" value="KXX78508.1"/>
    <property type="molecule type" value="Genomic_DNA"/>
</dbReference>
<protein>
    <submittedName>
        <fullName evidence="1">N-acetylglucosaminyl-phosphatidylinositol biosynthetic protein</fullName>
    </submittedName>
</protein>
<evidence type="ECO:0000313" key="1">
    <source>
        <dbReference type="EMBL" id="KXX78508.1"/>
    </source>
</evidence>
<accession>A0A175W454</accession>
<dbReference type="Proteomes" id="UP000078237">
    <property type="component" value="Unassembled WGS sequence"/>
</dbReference>
<reference evidence="1 2" key="1">
    <citation type="journal article" date="2016" name="Genome Announc.">
        <title>Genome Sequence of Madurella mycetomatis mm55, Isolated from a Human Mycetoma Case in Sudan.</title>
        <authorList>
            <person name="Smit S."/>
            <person name="Derks M.F."/>
            <person name="Bervoets S."/>
            <person name="Fahal A."/>
            <person name="van Leeuwen W."/>
            <person name="van Belkum A."/>
            <person name="van de Sande W.W."/>
        </authorList>
    </citation>
    <scope>NUCLEOTIDE SEQUENCE [LARGE SCALE GENOMIC DNA]</scope>
    <source>
        <strain evidence="2">mm55</strain>
    </source>
</reference>
<dbReference type="OrthoDB" id="4338954at2759"/>
<evidence type="ECO:0000313" key="2">
    <source>
        <dbReference type="Proteomes" id="UP000078237"/>
    </source>
</evidence>
<dbReference type="STRING" id="100816.A0A175W454"/>
<dbReference type="VEuPathDB" id="FungiDB:MMYC01_204909"/>
<sequence length="107" mass="11887">MNRPTSSRLLSTSARVHPSYLPYLHNASRNGVKGVKWVPPLVGAITAGYAVATYREAQAETHLAQMQQAEVERRRKDAALADAYGDRSSLEELEKAMKVYEAQRGNE</sequence>
<gene>
    <name evidence="1" type="ORF">MMYC01_204909</name>
</gene>
<comment type="caution">
    <text evidence="1">The sequence shown here is derived from an EMBL/GenBank/DDBJ whole genome shotgun (WGS) entry which is preliminary data.</text>
</comment>